<dbReference type="GeneID" id="66859787"/>
<dbReference type="InterPro" id="IPR041033">
    <property type="entry name" value="SpaA_PFL_dom_1"/>
</dbReference>
<evidence type="ECO:0000256" key="2">
    <source>
        <dbReference type="ARBA" id="ARBA00022525"/>
    </source>
</evidence>
<dbReference type="RefSeq" id="WP_030181339.1">
    <property type="nucleotide sequence ID" value="NZ_CP094298.1"/>
</dbReference>
<evidence type="ECO:0000313" key="8">
    <source>
        <dbReference type="EMBL" id="UNZ01138.1"/>
    </source>
</evidence>
<dbReference type="InterPro" id="IPR013783">
    <property type="entry name" value="Ig-like_fold"/>
</dbReference>
<feature type="domain" description="SpaA-like prealbumin fold" evidence="7">
    <location>
        <begin position="143"/>
        <end position="232"/>
    </location>
</feature>
<evidence type="ECO:0000256" key="4">
    <source>
        <dbReference type="SAM" id="MobiDB-lite"/>
    </source>
</evidence>
<feature type="region of interest" description="Disordered" evidence="4">
    <location>
        <begin position="197"/>
        <end position="301"/>
    </location>
</feature>
<evidence type="ECO:0000259" key="7">
    <source>
        <dbReference type="Pfam" id="PF17802"/>
    </source>
</evidence>
<evidence type="ECO:0000313" key="9">
    <source>
        <dbReference type="Proteomes" id="UP000829494"/>
    </source>
</evidence>
<organism evidence="8 9">
    <name type="scientific">Streptomyces rimosus subsp. rimosus</name>
    <dbReference type="NCBI Taxonomy" id="132474"/>
    <lineage>
        <taxon>Bacteria</taxon>
        <taxon>Bacillati</taxon>
        <taxon>Actinomycetota</taxon>
        <taxon>Actinomycetes</taxon>
        <taxon>Kitasatosporales</taxon>
        <taxon>Streptomycetaceae</taxon>
        <taxon>Streptomyces</taxon>
    </lineage>
</organism>
<keyword evidence="9" id="KW-1185">Reference proteome</keyword>
<evidence type="ECO:0000256" key="1">
    <source>
        <dbReference type="ARBA" id="ARBA00007257"/>
    </source>
</evidence>
<dbReference type="PANTHER" id="PTHR36108:SF13">
    <property type="entry name" value="COLOSSIN-B-RELATED"/>
    <property type="match status" value="1"/>
</dbReference>
<keyword evidence="5" id="KW-1133">Transmembrane helix</keyword>
<sequence>MHIHSPRRTTAAAITVAAAVAGPLAWAPAAAAHAPEPTSSASAPAVRHLPETGGVKIFKKDPDGGRMAGAAFTLLDDAGKEAASGRTDAEGRLAFEDLSTGVYRLKETDSGSPLHTVAADQDVIVTPGTAVPLTVIDPFKPANLTVKKTDKSSGKPLPGAIVNVTLVDSSGKTVTVTTGKDGTATVQLPVTTRTGTPYKITESKAPSGYELDSAPAKITAKPGASETVTLADTPKRHPTPTPSPTETAPTPTAPAKPAPERTPGKQNQATPRPEASASGAAAPTPSSATPTPQQATGSLAHTGADATPWLLGTAGVLLAGGAAVVIAARRRRSQDAAPTDGR</sequence>
<accession>A0ABY3YT77</accession>
<evidence type="ECO:0000256" key="5">
    <source>
        <dbReference type="SAM" id="Phobius"/>
    </source>
</evidence>
<keyword evidence="2" id="KW-0964">Secreted</keyword>
<reference evidence="8 9" key="1">
    <citation type="submission" date="2022-03" db="EMBL/GenBank/DDBJ databases">
        <title>Complete genome of Streptomyces rimosus ssp. rimosus R7 (=ATCC 10970).</title>
        <authorList>
            <person name="Beganovic S."/>
            <person name="Ruckert C."/>
            <person name="Busche T."/>
            <person name="Kalinowski J."/>
            <person name="Wittmann C."/>
        </authorList>
    </citation>
    <scope>NUCLEOTIDE SEQUENCE [LARGE SCALE GENOMIC DNA]</scope>
    <source>
        <strain evidence="8 9">R7</strain>
    </source>
</reference>
<evidence type="ECO:0000256" key="6">
    <source>
        <dbReference type="SAM" id="SignalP"/>
    </source>
</evidence>
<comment type="similarity">
    <text evidence="1">Belongs to the serine-aspartate repeat-containing protein (SDr) family.</text>
</comment>
<evidence type="ECO:0000256" key="3">
    <source>
        <dbReference type="ARBA" id="ARBA00022729"/>
    </source>
</evidence>
<name>A0ABY3YT77_STRRM</name>
<keyword evidence="3 6" id="KW-0732">Signal</keyword>
<dbReference type="EMBL" id="CP094298">
    <property type="protein sequence ID" value="UNZ01138.1"/>
    <property type="molecule type" value="Genomic_DNA"/>
</dbReference>
<dbReference type="NCBIfam" id="TIGR01167">
    <property type="entry name" value="LPXTG_anchor"/>
    <property type="match status" value="1"/>
</dbReference>
<feature type="signal peptide" evidence="6">
    <location>
        <begin position="1"/>
        <end position="32"/>
    </location>
</feature>
<feature type="domain" description="SpaA-like prealbumin fold" evidence="7">
    <location>
        <begin position="54"/>
        <end position="110"/>
    </location>
</feature>
<feature type="compositionally biased region" description="Low complexity" evidence="4">
    <location>
        <begin position="275"/>
        <end position="296"/>
    </location>
</feature>
<feature type="chain" id="PRO_5046407131" evidence="6">
    <location>
        <begin position="33"/>
        <end position="342"/>
    </location>
</feature>
<dbReference type="Gene3D" id="2.60.40.10">
    <property type="entry name" value="Immunoglobulins"/>
    <property type="match status" value="2"/>
</dbReference>
<dbReference type="SUPFAM" id="SSF49478">
    <property type="entry name" value="Cna protein B-type domain"/>
    <property type="match status" value="1"/>
</dbReference>
<proteinExistence type="inferred from homology"/>
<dbReference type="Proteomes" id="UP000829494">
    <property type="component" value="Chromosome"/>
</dbReference>
<dbReference type="Pfam" id="PF17802">
    <property type="entry name" value="SpaA"/>
    <property type="match status" value="2"/>
</dbReference>
<dbReference type="PANTHER" id="PTHR36108">
    <property type="entry name" value="COLOSSIN-B-RELATED"/>
    <property type="match status" value="1"/>
</dbReference>
<keyword evidence="5" id="KW-0472">Membrane</keyword>
<keyword evidence="5" id="KW-0812">Transmembrane</keyword>
<protein>
    <submittedName>
        <fullName evidence="8">Cna protein B-type domain protein</fullName>
    </submittedName>
</protein>
<feature type="transmembrane region" description="Helical" evidence="5">
    <location>
        <begin position="309"/>
        <end position="328"/>
    </location>
</feature>
<gene>
    <name evidence="8" type="ORF">SRIMR7_03195</name>
</gene>